<proteinExistence type="predicted"/>
<reference evidence="2 3" key="1">
    <citation type="submission" date="2011-08" db="EMBL/GenBank/DDBJ databases">
        <authorList>
            <person name="Liu Z.J."/>
            <person name="Shi F.L."/>
            <person name="Lu J.Q."/>
            <person name="Li M."/>
            <person name="Wang Z.L."/>
        </authorList>
    </citation>
    <scope>NUCLEOTIDE SEQUENCE [LARGE SCALE GENOMIC DNA]</scope>
    <source>
        <strain evidence="2 3">USNM 41457</strain>
    </source>
</reference>
<accession>J9DF54</accession>
<dbReference type="Proteomes" id="UP000003163">
    <property type="component" value="Unassembled WGS sequence"/>
</dbReference>
<dbReference type="InParanoid" id="J9DF54"/>
<reference evidence="3" key="2">
    <citation type="submission" date="2015-07" db="EMBL/GenBank/DDBJ databases">
        <title>Contrasting host-pathogen interactions and genome evolution in two generalist and specialist microsporidian pathogens of mosquitoes.</title>
        <authorList>
            <consortium name="The Broad Institute Genomics Platform"/>
            <consortium name="The Broad Institute Genome Sequencing Center for Infectious Disease"/>
            <person name="Cuomo C.A."/>
            <person name="Sanscrainte N.D."/>
            <person name="Goldberg J.M."/>
            <person name="Heiman D."/>
            <person name="Young S."/>
            <person name="Zeng Q."/>
            <person name="Becnel J.J."/>
            <person name="Birren B.W."/>
        </authorList>
    </citation>
    <scope>NUCLEOTIDE SEQUENCE [LARGE SCALE GENOMIC DNA]</scope>
    <source>
        <strain evidence="3">USNM 41457</strain>
    </source>
</reference>
<keyword evidence="1" id="KW-0812">Transmembrane</keyword>
<protein>
    <submittedName>
        <fullName evidence="2">Uncharacterized protein</fullName>
    </submittedName>
</protein>
<gene>
    <name evidence="2" type="ORF">EDEG_04050</name>
</gene>
<keyword evidence="3" id="KW-1185">Reference proteome</keyword>
<comment type="caution">
    <text evidence="2">The sequence shown here is derived from an EMBL/GenBank/DDBJ whole genome shotgun (WGS) entry which is preliminary data.</text>
</comment>
<dbReference type="VEuPathDB" id="MicrosporidiaDB:EDEG_04050"/>
<keyword evidence="1" id="KW-0472">Membrane</keyword>
<evidence type="ECO:0000256" key="1">
    <source>
        <dbReference type="SAM" id="Phobius"/>
    </source>
</evidence>
<feature type="transmembrane region" description="Helical" evidence="1">
    <location>
        <begin position="88"/>
        <end position="108"/>
    </location>
</feature>
<dbReference type="HOGENOM" id="CLU_2183915_0_0_1"/>
<organism evidence="2 3">
    <name type="scientific">Edhazardia aedis (strain USNM 41457)</name>
    <name type="common">Microsporidian parasite</name>
    <dbReference type="NCBI Taxonomy" id="1003232"/>
    <lineage>
        <taxon>Eukaryota</taxon>
        <taxon>Fungi</taxon>
        <taxon>Fungi incertae sedis</taxon>
        <taxon>Microsporidia</taxon>
        <taxon>Edhazardia</taxon>
    </lineage>
</organism>
<dbReference type="AlphaFoldDB" id="J9DF54"/>
<evidence type="ECO:0000313" key="3">
    <source>
        <dbReference type="Proteomes" id="UP000003163"/>
    </source>
</evidence>
<sequence>MKRDCDSVSDIGSINKSGLLKNYCIQRHLLNCLNENLFVNSTVCIKCYKTIDVLQSNRKTRKLAKKQSNKNFRILIYDKNYIIFTEQYYIKFLLQLFLFLSLSCIFVVL</sequence>
<name>J9DF54_EDHAE</name>
<keyword evidence="1" id="KW-1133">Transmembrane helix</keyword>
<dbReference type="EMBL" id="AFBI03000217">
    <property type="protein sequence ID" value="EJW01230.1"/>
    <property type="molecule type" value="Genomic_DNA"/>
</dbReference>
<evidence type="ECO:0000313" key="2">
    <source>
        <dbReference type="EMBL" id="EJW01230.1"/>
    </source>
</evidence>